<keyword evidence="1" id="KW-0805">Transcription regulation</keyword>
<dbReference type="InterPro" id="IPR038336">
    <property type="entry name" value="NET_sf"/>
</dbReference>
<dbReference type="Gene3D" id="2.30.30.140">
    <property type="match status" value="1"/>
</dbReference>
<evidence type="ECO:0000259" key="3">
    <source>
        <dbReference type="PROSITE" id="PS51525"/>
    </source>
</evidence>
<feature type="domain" description="NET" evidence="3">
    <location>
        <begin position="1"/>
        <end position="78"/>
    </location>
</feature>
<proteinExistence type="predicted"/>
<dbReference type="PANTHER" id="PTHR45926">
    <property type="entry name" value="OSJNBA0053K19.4 PROTEIN"/>
    <property type="match status" value="1"/>
</dbReference>
<reference evidence="4" key="1">
    <citation type="submission" date="2021-01" db="EMBL/GenBank/DDBJ databases">
        <authorList>
            <person name="Corre E."/>
            <person name="Pelletier E."/>
            <person name="Niang G."/>
            <person name="Scheremetjew M."/>
            <person name="Finn R."/>
            <person name="Kale V."/>
            <person name="Holt S."/>
            <person name="Cochrane G."/>
            <person name="Meng A."/>
            <person name="Brown T."/>
            <person name="Cohen L."/>
        </authorList>
    </citation>
    <scope>NUCLEOTIDE SEQUENCE</scope>
    <source>
        <strain evidence="4">CCMP622</strain>
    </source>
</reference>
<dbReference type="Gene3D" id="1.20.1270.220">
    <property type="match status" value="1"/>
</dbReference>
<gene>
    <name evidence="4" type="ORF">LSP00402_LOCUS5798</name>
</gene>
<dbReference type="PROSITE" id="PS51525">
    <property type="entry name" value="NET"/>
    <property type="match status" value="1"/>
</dbReference>
<evidence type="ECO:0000256" key="2">
    <source>
        <dbReference type="ARBA" id="ARBA00023163"/>
    </source>
</evidence>
<dbReference type="EMBL" id="HBHP01009358">
    <property type="protein sequence ID" value="CAD9755618.1"/>
    <property type="molecule type" value="Transcribed_RNA"/>
</dbReference>
<organism evidence="4">
    <name type="scientific">Lotharella oceanica</name>
    <dbReference type="NCBI Taxonomy" id="641309"/>
    <lineage>
        <taxon>Eukaryota</taxon>
        <taxon>Sar</taxon>
        <taxon>Rhizaria</taxon>
        <taxon>Cercozoa</taxon>
        <taxon>Chlorarachniophyceae</taxon>
        <taxon>Lotharella</taxon>
    </lineage>
</organism>
<name>A0A7S2TKG1_9EUKA</name>
<protein>
    <recommendedName>
        <fullName evidence="3">NET domain-containing protein</fullName>
    </recommendedName>
</protein>
<keyword evidence="2" id="KW-0804">Transcription</keyword>
<accession>A0A7S2TKG1</accession>
<evidence type="ECO:0000256" key="1">
    <source>
        <dbReference type="ARBA" id="ARBA00023015"/>
    </source>
</evidence>
<dbReference type="Pfam" id="PF17035">
    <property type="entry name" value="BET"/>
    <property type="match status" value="1"/>
</dbReference>
<dbReference type="AlphaFoldDB" id="A0A7S2TKG1"/>
<sequence length="139" mass="15921">MGYKAKQKLFQEIHHLPPEKLEGVVSIIASHDNTVKRGQSQQAEFQEVEIDIAALSDDCLKELKRFVSACTAKQGEPVPEVGMRVSVWFTDPPDWYAGTITRCRKVNGRKWKLHILYDDGEEEDAVYPDPKGELMLRRH</sequence>
<evidence type="ECO:0000313" key="4">
    <source>
        <dbReference type="EMBL" id="CAD9755618.1"/>
    </source>
</evidence>
<dbReference type="InterPro" id="IPR027353">
    <property type="entry name" value="NET_dom"/>
</dbReference>